<keyword evidence="2" id="KW-1185">Reference proteome</keyword>
<reference evidence="1 2" key="1">
    <citation type="submission" date="2023-12" db="EMBL/GenBank/DDBJ databases">
        <title>Baltic Sea Cyanobacteria.</title>
        <authorList>
            <person name="Delbaje E."/>
            <person name="Fewer D.P."/>
            <person name="Shishido T.K."/>
        </authorList>
    </citation>
    <scope>NUCLEOTIDE SEQUENCE [LARGE SCALE GENOMIC DNA]</scope>
    <source>
        <strain evidence="1 2">UHCC-0300</strain>
    </source>
</reference>
<accession>A0ABU5UCP2</accession>
<dbReference type="RefSeq" id="WP_323195103.1">
    <property type="nucleotide sequence ID" value="NZ_JAYGHG010000005.1"/>
</dbReference>
<evidence type="ECO:0008006" key="3">
    <source>
        <dbReference type="Google" id="ProtNLM"/>
    </source>
</evidence>
<name>A0ABU5UCP2_9CYAN</name>
<dbReference type="EMBL" id="JAYGHG010000005">
    <property type="protein sequence ID" value="MEA5580761.1"/>
    <property type="molecule type" value="Genomic_DNA"/>
</dbReference>
<evidence type="ECO:0000313" key="1">
    <source>
        <dbReference type="EMBL" id="MEA5580761.1"/>
    </source>
</evidence>
<comment type="caution">
    <text evidence="1">The sequence shown here is derived from an EMBL/GenBank/DDBJ whole genome shotgun (WGS) entry which is preliminary data.</text>
</comment>
<sequence>MQSKPLILQKIIPLSLIVLLLPLASCQIEKEQAGSLPEVNVEPGKLPQYDIQGPDVKVGVAKRTVTVPKVIVIQEEQTVEVPYIDVDVPGADRKERTITTEVEVPSSGYNLEIQGIYALNNELWVVSQLQEENPNAPKTRVRVSDRVVVNSPDIPVRQYIIGERPESSFNEQYTFINSRQPITSELESGQMLYQKPEETASK</sequence>
<protein>
    <recommendedName>
        <fullName evidence="3">G5 domain-containing protein</fullName>
    </recommendedName>
</protein>
<dbReference type="Proteomes" id="UP001302120">
    <property type="component" value="Unassembled WGS sequence"/>
</dbReference>
<gene>
    <name evidence="1" type="ORF">VB620_05320</name>
</gene>
<organism evidence="1 2">
    <name type="scientific">Nodularia harveyana UHCC-0300</name>
    <dbReference type="NCBI Taxonomy" id="2974287"/>
    <lineage>
        <taxon>Bacteria</taxon>
        <taxon>Bacillati</taxon>
        <taxon>Cyanobacteriota</taxon>
        <taxon>Cyanophyceae</taxon>
        <taxon>Nostocales</taxon>
        <taxon>Nodulariaceae</taxon>
        <taxon>Nodularia</taxon>
    </lineage>
</organism>
<evidence type="ECO:0000313" key="2">
    <source>
        <dbReference type="Proteomes" id="UP001302120"/>
    </source>
</evidence>
<proteinExistence type="predicted"/>